<dbReference type="Pfam" id="PF01471">
    <property type="entry name" value="PG_binding_1"/>
    <property type="match status" value="1"/>
</dbReference>
<evidence type="ECO:0000256" key="1">
    <source>
        <dbReference type="ARBA" id="ARBA00004196"/>
    </source>
</evidence>
<gene>
    <name evidence="6" type="ORF">ACFOVU_08770</name>
</gene>
<dbReference type="PANTHER" id="PTHR32347">
    <property type="entry name" value="EFFLUX SYSTEM COMPONENT YKNX-RELATED"/>
    <property type="match status" value="1"/>
</dbReference>
<feature type="domain" description="Peptidoglycan binding-like" evidence="5">
    <location>
        <begin position="142"/>
        <end position="194"/>
    </location>
</feature>
<feature type="compositionally biased region" description="Acidic residues" evidence="3">
    <location>
        <begin position="272"/>
        <end position="287"/>
    </location>
</feature>
<feature type="region of interest" description="Disordered" evidence="3">
    <location>
        <begin position="1"/>
        <end position="24"/>
    </location>
</feature>
<dbReference type="InterPro" id="IPR050465">
    <property type="entry name" value="UPF0194_transport"/>
</dbReference>
<keyword evidence="4" id="KW-0472">Membrane</keyword>
<keyword evidence="2" id="KW-0175">Coiled coil</keyword>
<evidence type="ECO:0000256" key="3">
    <source>
        <dbReference type="SAM" id="MobiDB-lite"/>
    </source>
</evidence>
<keyword evidence="7" id="KW-1185">Reference proteome</keyword>
<name>A0ABV8FIR2_9ACTN</name>
<dbReference type="Proteomes" id="UP001595847">
    <property type="component" value="Unassembled WGS sequence"/>
</dbReference>
<evidence type="ECO:0000256" key="2">
    <source>
        <dbReference type="ARBA" id="ARBA00023054"/>
    </source>
</evidence>
<evidence type="ECO:0000313" key="7">
    <source>
        <dbReference type="Proteomes" id="UP001595847"/>
    </source>
</evidence>
<evidence type="ECO:0000259" key="5">
    <source>
        <dbReference type="Pfam" id="PF01471"/>
    </source>
</evidence>
<dbReference type="Gene3D" id="2.40.420.20">
    <property type="match status" value="1"/>
</dbReference>
<dbReference type="PANTHER" id="PTHR32347:SF27">
    <property type="entry name" value="RND EFFLUX PUMP MEMBRANE FUSION PROTEIN BARREL-SANDWICH DOMAIN-CONTAINING PROTEIN"/>
    <property type="match status" value="1"/>
</dbReference>
<organism evidence="6 7">
    <name type="scientific">Nocardiopsis sediminis</name>
    <dbReference type="NCBI Taxonomy" id="1778267"/>
    <lineage>
        <taxon>Bacteria</taxon>
        <taxon>Bacillati</taxon>
        <taxon>Actinomycetota</taxon>
        <taxon>Actinomycetes</taxon>
        <taxon>Streptosporangiales</taxon>
        <taxon>Nocardiopsidaceae</taxon>
        <taxon>Nocardiopsis</taxon>
    </lineage>
</organism>
<sequence>MSSDQSAPGLPGPEGGDGPATRRRRGAPIAVAACAGAAVLAVTAGAVLWIRPWASDRPETPDAGPTAEVERTTLVRTETLEGTLGYAGNATVFAGGDGVVTSLPSTGAVLEPGDQVYEIDGEPTVLLRGDTPAYRVLEPGVSGDDVRQFEQALAELGYGGFTVDDEYTALTADAVRRWQEDTPGMKVTGTADPAHLSFAPGPVRVAGKELSVGEQAGPAAPVLTTSSEDHVVRVDLAVADRELVDEGDEVTVSLPEGGTAEGEVSSIGSVAEEPESEDPGGDEEGDPTVEVVVTFSGDAPEDLLDRAPVDVEVESDAKEDVLAVPVSALIALPGGGHGVTVVRGGEAMRDVPVETGWFADGMVEISGDGVDEGTEVVVPK</sequence>
<feature type="transmembrane region" description="Helical" evidence="4">
    <location>
        <begin position="29"/>
        <end position="50"/>
    </location>
</feature>
<protein>
    <submittedName>
        <fullName evidence="6">Peptidoglycan-binding protein</fullName>
    </submittedName>
</protein>
<proteinExistence type="predicted"/>
<keyword evidence="4" id="KW-1133">Transmembrane helix</keyword>
<dbReference type="Gene3D" id="1.10.101.10">
    <property type="entry name" value="PGBD-like superfamily/PGBD"/>
    <property type="match status" value="1"/>
</dbReference>
<evidence type="ECO:0000313" key="6">
    <source>
        <dbReference type="EMBL" id="MFC3996005.1"/>
    </source>
</evidence>
<dbReference type="SUPFAM" id="SSF47090">
    <property type="entry name" value="PGBD-like"/>
    <property type="match status" value="1"/>
</dbReference>
<reference evidence="7" key="1">
    <citation type="journal article" date="2019" name="Int. J. Syst. Evol. Microbiol.">
        <title>The Global Catalogue of Microorganisms (GCM) 10K type strain sequencing project: providing services to taxonomists for standard genome sequencing and annotation.</title>
        <authorList>
            <consortium name="The Broad Institute Genomics Platform"/>
            <consortium name="The Broad Institute Genome Sequencing Center for Infectious Disease"/>
            <person name="Wu L."/>
            <person name="Ma J."/>
        </authorList>
    </citation>
    <scope>NUCLEOTIDE SEQUENCE [LARGE SCALE GENOMIC DNA]</scope>
    <source>
        <strain evidence="7">TBRC 1826</strain>
    </source>
</reference>
<comment type="caution">
    <text evidence="6">The sequence shown here is derived from an EMBL/GenBank/DDBJ whole genome shotgun (WGS) entry which is preliminary data.</text>
</comment>
<dbReference type="EMBL" id="JBHSBH010000006">
    <property type="protein sequence ID" value="MFC3996005.1"/>
    <property type="molecule type" value="Genomic_DNA"/>
</dbReference>
<comment type="subcellular location">
    <subcellularLocation>
        <location evidence="1">Cell envelope</location>
    </subcellularLocation>
</comment>
<dbReference type="InterPro" id="IPR002477">
    <property type="entry name" value="Peptidoglycan-bd-like"/>
</dbReference>
<feature type="region of interest" description="Disordered" evidence="3">
    <location>
        <begin position="247"/>
        <end position="287"/>
    </location>
</feature>
<evidence type="ECO:0000256" key="4">
    <source>
        <dbReference type="SAM" id="Phobius"/>
    </source>
</evidence>
<dbReference type="RefSeq" id="WP_378531678.1">
    <property type="nucleotide sequence ID" value="NZ_JBHSBH010000006.1"/>
</dbReference>
<dbReference type="InterPro" id="IPR036366">
    <property type="entry name" value="PGBDSf"/>
</dbReference>
<dbReference type="InterPro" id="IPR036365">
    <property type="entry name" value="PGBD-like_sf"/>
</dbReference>
<keyword evidence="4" id="KW-0812">Transmembrane</keyword>
<accession>A0ABV8FIR2</accession>